<protein>
    <submittedName>
        <fullName evidence="1">Uncharacterized protein</fullName>
    </submittedName>
</protein>
<reference evidence="1" key="2">
    <citation type="submission" date="2020-09" db="EMBL/GenBank/DDBJ databases">
        <authorList>
            <person name="Sun Q."/>
            <person name="Ohkuma M."/>
        </authorList>
    </citation>
    <scope>NUCLEOTIDE SEQUENCE</scope>
    <source>
        <strain evidence="1">JCM 19596</strain>
    </source>
</reference>
<gene>
    <name evidence="1" type="ORF">GCM10009039_22290</name>
</gene>
<sequence length="85" mass="8909">MGHAVVLTCPRCGAERAVEADGTASAKAGLLQVATDHLDDHAIRETKAALTKHAMVGRADEREVDDARFGEWLPGDAAADTPQTA</sequence>
<name>A0A830F548_9EURY</name>
<keyword evidence="2" id="KW-1185">Reference proteome</keyword>
<dbReference type="OrthoDB" id="328963at2157"/>
<dbReference type="RefSeq" id="WP_188978978.1">
    <property type="nucleotide sequence ID" value="NZ_BMPG01000003.1"/>
</dbReference>
<evidence type="ECO:0000313" key="1">
    <source>
        <dbReference type="EMBL" id="GGL63966.1"/>
    </source>
</evidence>
<proteinExistence type="predicted"/>
<dbReference type="EMBL" id="BMPG01000003">
    <property type="protein sequence ID" value="GGL63966.1"/>
    <property type="molecule type" value="Genomic_DNA"/>
</dbReference>
<dbReference type="Proteomes" id="UP000607197">
    <property type="component" value="Unassembled WGS sequence"/>
</dbReference>
<organism evidence="1 2">
    <name type="scientific">Halocalculus aciditolerans</name>
    <dbReference type="NCBI Taxonomy" id="1383812"/>
    <lineage>
        <taxon>Archaea</taxon>
        <taxon>Methanobacteriati</taxon>
        <taxon>Methanobacteriota</taxon>
        <taxon>Stenosarchaea group</taxon>
        <taxon>Halobacteria</taxon>
        <taxon>Halobacteriales</taxon>
        <taxon>Halobacteriaceae</taxon>
        <taxon>Halocalculus</taxon>
    </lineage>
</organism>
<evidence type="ECO:0000313" key="2">
    <source>
        <dbReference type="Proteomes" id="UP000607197"/>
    </source>
</evidence>
<dbReference type="AlphaFoldDB" id="A0A830F548"/>
<comment type="caution">
    <text evidence="1">The sequence shown here is derived from an EMBL/GenBank/DDBJ whole genome shotgun (WGS) entry which is preliminary data.</text>
</comment>
<accession>A0A830F548</accession>
<reference evidence="1" key="1">
    <citation type="journal article" date="2014" name="Int. J. Syst. Evol. Microbiol.">
        <title>Complete genome sequence of Corynebacterium casei LMG S-19264T (=DSM 44701T), isolated from a smear-ripened cheese.</title>
        <authorList>
            <consortium name="US DOE Joint Genome Institute (JGI-PGF)"/>
            <person name="Walter F."/>
            <person name="Albersmeier A."/>
            <person name="Kalinowski J."/>
            <person name="Ruckert C."/>
        </authorList>
    </citation>
    <scope>NUCLEOTIDE SEQUENCE</scope>
    <source>
        <strain evidence="1">JCM 19596</strain>
    </source>
</reference>